<dbReference type="AlphaFoldDB" id="A0A380TC17"/>
<proteinExistence type="predicted"/>
<name>A0A380TC17_9ZZZZ</name>
<evidence type="ECO:0000313" key="1">
    <source>
        <dbReference type="EMBL" id="SUS05595.1"/>
    </source>
</evidence>
<protein>
    <recommendedName>
        <fullName evidence="2">Transposase</fullName>
    </recommendedName>
</protein>
<dbReference type="EMBL" id="UIDG01000112">
    <property type="protein sequence ID" value="SUS05595.1"/>
    <property type="molecule type" value="Genomic_DNA"/>
</dbReference>
<sequence>MMRFGATEFRYERGTQPLPKVGPWRDQIEGLLLANEQKASRERLTLIRIFEDLRRIGHQGSYDAVGRYAQAWRRWSEPLKFLQE</sequence>
<evidence type="ECO:0008006" key="2">
    <source>
        <dbReference type="Google" id="ProtNLM"/>
    </source>
</evidence>
<accession>A0A380TC17</accession>
<gene>
    <name evidence="1" type="ORF">DF3PB_20063</name>
</gene>
<reference evidence="1" key="1">
    <citation type="submission" date="2018-07" db="EMBL/GenBank/DDBJ databases">
        <authorList>
            <person name="Quirk P.G."/>
            <person name="Krulwich T.A."/>
        </authorList>
    </citation>
    <scope>NUCLEOTIDE SEQUENCE</scope>
</reference>
<organism evidence="1">
    <name type="scientific">metagenome</name>
    <dbReference type="NCBI Taxonomy" id="256318"/>
    <lineage>
        <taxon>unclassified sequences</taxon>
        <taxon>metagenomes</taxon>
    </lineage>
</organism>